<dbReference type="Proteomes" id="UP001163324">
    <property type="component" value="Chromosome 4"/>
</dbReference>
<protein>
    <submittedName>
        <fullName evidence="1">Uncharacterized protein</fullName>
    </submittedName>
</protein>
<evidence type="ECO:0000313" key="1">
    <source>
        <dbReference type="EMBL" id="KAI9900817.1"/>
    </source>
</evidence>
<name>A0ACC0V364_9HYPO</name>
<keyword evidence="2" id="KW-1185">Reference proteome</keyword>
<gene>
    <name evidence="1" type="ORF">N3K66_005079</name>
</gene>
<dbReference type="EMBL" id="CM047943">
    <property type="protein sequence ID" value="KAI9900817.1"/>
    <property type="molecule type" value="Genomic_DNA"/>
</dbReference>
<reference evidence="1" key="1">
    <citation type="submission" date="2022-10" db="EMBL/GenBank/DDBJ databases">
        <title>Complete Genome of Trichothecium roseum strain YXFP-22015, a Plant Pathogen Isolated from Citrus.</title>
        <authorList>
            <person name="Wang Y."/>
            <person name="Zhu L."/>
        </authorList>
    </citation>
    <scope>NUCLEOTIDE SEQUENCE</scope>
    <source>
        <strain evidence="1">YXFP-22015</strain>
    </source>
</reference>
<organism evidence="1 2">
    <name type="scientific">Trichothecium roseum</name>
    <dbReference type="NCBI Taxonomy" id="47278"/>
    <lineage>
        <taxon>Eukaryota</taxon>
        <taxon>Fungi</taxon>
        <taxon>Dikarya</taxon>
        <taxon>Ascomycota</taxon>
        <taxon>Pezizomycotina</taxon>
        <taxon>Sordariomycetes</taxon>
        <taxon>Hypocreomycetidae</taxon>
        <taxon>Hypocreales</taxon>
        <taxon>Hypocreales incertae sedis</taxon>
        <taxon>Trichothecium</taxon>
    </lineage>
</organism>
<accession>A0ACC0V364</accession>
<comment type="caution">
    <text evidence="1">The sequence shown here is derived from an EMBL/GenBank/DDBJ whole genome shotgun (WGS) entry which is preliminary data.</text>
</comment>
<evidence type="ECO:0000313" key="2">
    <source>
        <dbReference type="Proteomes" id="UP001163324"/>
    </source>
</evidence>
<proteinExistence type="predicted"/>
<sequence length="969" mass="106909">MLVTTDINGLAKGLISGLADGYDDQHGLGSMTCAIYDTAWVSMVSKMINGKTSWLFPRCFELIVKSQREDGGWDGHATDKDEIVNTAAALLALCRHSKEGTTAVDMGSRIERATQSLHDSLQCLNLEDTLPVGFEMILPAILGYLEKESIFINFPAKRALFKIREKKMEHVDLKRIYEGGKSTILHSLEAFIGEVDFDQVRQHKVQGSLMGSPSSTAAYLMNASGWDDESEKYLHQVVEVGAGKGDGGVPSAYPSTHFEVSWIISTLLENGFSVEDLGTRNTDLLKNILRDAFRQGQGIIGFAPSLEPDADDTAKAIITLNLLGVSTSASRLVEEYKNDTHFRTYRGERDPSVTTNSNVLTALCTSSDVASYKEVIEMATGFLCTTWFRDASNIRDKWNVSQNYTLMLMTHALGSVLEVWSEGVLELARQLLQDMLVVLFQIVLRLLRSQGEDGSWDGKRETTAYAIIAINAAANLPMLKPAREQIDLAMQRGKDYLHSRLAGRPQQPEHIWIEKVTYGSHNLSQAFTLSALRCSPRPGPSRVADILPEPVETTLKWTKFFGKLPLFRDTPRWLLEASALEGSLLRDRLRERCLRVFPTRTNSKEKHMAFIPFTWTAGNNMHGGALGSYMLVELMVISALAYQVDEFIETGVADMSIQDVGTLKSSIGRLFTQVEGEGQAITEGRDGTDSANEQGGKEEELQDGTVVKMQRGLVSFMRYLWHSPHVRAATPYNRAQLKRTVKAYLTAHLTQAEDNHALASQHPPSPSPVSDGSSSSSHRGGRRKIYESATTSLHGWTHSTSGDHTAGPVAVAAFFCMLGGPGGADRLPSARAKYVAEDMSRRLAALCRLYNDYGSVARDRDECNLNSVNFPEFSLPAATTPRGASEPREGEQGHDDHDDDDDASVKAELLQLAEYERRCLVASLAELRPLVGEDVFATLSIFYNSADMYGQMYVLKDMTPSVKGGRGDK</sequence>